<feature type="domain" description="PucR C-terminal helix-turn-helix" evidence="2">
    <location>
        <begin position="484"/>
        <end position="541"/>
    </location>
</feature>
<dbReference type="Proteomes" id="UP001500979">
    <property type="component" value="Unassembled WGS sequence"/>
</dbReference>
<comment type="caution">
    <text evidence="4">The sequence shown here is derived from an EMBL/GenBank/DDBJ whole genome shotgun (WGS) entry which is preliminary data.</text>
</comment>
<dbReference type="Pfam" id="PF17853">
    <property type="entry name" value="GGDEF_2"/>
    <property type="match status" value="1"/>
</dbReference>
<evidence type="ECO:0000259" key="3">
    <source>
        <dbReference type="Pfam" id="PF17853"/>
    </source>
</evidence>
<dbReference type="PANTHER" id="PTHR33744:SF17">
    <property type="entry name" value="CONSERVED PROTEIN"/>
    <property type="match status" value="1"/>
</dbReference>
<dbReference type="Gene3D" id="1.10.10.2840">
    <property type="entry name" value="PucR C-terminal helix-turn-helix domain"/>
    <property type="match status" value="1"/>
</dbReference>
<dbReference type="Pfam" id="PF13556">
    <property type="entry name" value="HTH_30"/>
    <property type="match status" value="1"/>
</dbReference>
<dbReference type="InterPro" id="IPR041522">
    <property type="entry name" value="CdaR_GGDEF"/>
</dbReference>
<dbReference type="RefSeq" id="WP_344682096.1">
    <property type="nucleotide sequence ID" value="NZ_BAAAUX010000016.1"/>
</dbReference>
<comment type="similarity">
    <text evidence="1">Belongs to the CdaR family.</text>
</comment>
<evidence type="ECO:0000259" key="2">
    <source>
        <dbReference type="Pfam" id="PF13556"/>
    </source>
</evidence>
<keyword evidence="5" id="KW-1185">Reference proteome</keyword>
<dbReference type="PANTHER" id="PTHR33744">
    <property type="entry name" value="CARBOHYDRATE DIACID REGULATOR"/>
    <property type="match status" value="1"/>
</dbReference>
<proteinExistence type="inferred from homology"/>
<reference evidence="4 5" key="1">
    <citation type="journal article" date="2019" name="Int. J. Syst. Evol. Microbiol.">
        <title>The Global Catalogue of Microorganisms (GCM) 10K type strain sequencing project: providing services to taxonomists for standard genome sequencing and annotation.</title>
        <authorList>
            <consortium name="The Broad Institute Genomics Platform"/>
            <consortium name="The Broad Institute Genome Sequencing Center for Infectious Disease"/>
            <person name="Wu L."/>
            <person name="Ma J."/>
        </authorList>
    </citation>
    <scope>NUCLEOTIDE SEQUENCE [LARGE SCALE GENOMIC DNA]</scope>
    <source>
        <strain evidence="4 5">JCM 9383</strain>
    </source>
</reference>
<feature type="domain" description="CdaR GGDEF-like" evidence="3">
    <location>
        <begin position="301"/>
        <end position="430"/>
    </location>
</feature>
<dbReference type="InterPro" id="IPR042070">
    <property type="entry name" value="PucR_C-HTH_sf"/>
</dbReference>
<sequence>MREIGVGAGQLGVPLRQLLIAVGEPLVDVLAAPRGFDVGIRDVVIVDPEDDSGTRRGDLVLVIGARGRAAMRLVRAAARDGAAAVAVKVHGESDAHALRDTAIDGGVALLGVRPEVRWEQLESFARSAVDNARLTVDADVGEALGDLFALSQTVAAMTDGIVSIEDTANRVLAYSRSDDEVDELRRLSILGRQGPEPYLAMLRDWGVYQRLRAGEEVVRIDERPELGIRRRMAVGIHAGNQPLGTIWVQEGKRPLSERSEKALLGAARVAALQLIRQRTEATAGPRFRENLLAGLLEGRVDARSVADNIGADPNKAALVVVFTLRPVDQSSGSDRSELELQRSEMTSLISVHASAYRRSALVTTIGSRVYVLLPDLQQRSAAASALGLTREIVAAGRQHLRARVQAGVGSAVPTLDEIAESRAEADRVLDALAHDVGTEIATIADVRAKVVLSEVLAVLQSNERFRDARLAGLLEHDSEHGTDLARSLLAYLEAFGDVRAASERMHVHPNTLRYRVRRAGEITGVDLGDPTERLSAHLQLLLARRSSSRW</sequence>
<name>A0ABN3VJ79_9PSEU</name>
<protein>
    <submittedName>
        <fullName evidence="4">Helix-turn-helix domain-containing protein</fullName>
    </submittedName>
</protein>
<dbReference type="InterPro" id="IPR051448">
    <property type="entry name" value="CdaR-like_regulators"/>
</dbReference>
<dbReference type="EMBL" id="BAAAUX010000016">
    <property type="protein sequence ID" value="GAA2802005.1"/>
    <property type="molecule type" value="Genomic_DNA"/>
</dbReference>
<dbReference type="InterPro" id="IPR025736">
    <property type="entry name" value="PucR_C-HTH_dom"/>
</dbReference>
<organism evidence="4 5">
    <name type="scientific">Saccharopolyspora taberi</name>
    <dbReference type="NCBI Taxonomy" id="60895"/>
    <lineage>
        <taxon>Bacteria</taxon>
        <taxon>Bacillati</taxon>
        <taxon>Actinomycetota</taxon>
        <taxon>Actinomycetes</taxon>
        <taxon>Pseudonocardiales</taxon>
        <taxon>Pseudonocardiaceae</taxon>
        <taxon>Saccharopolyspora</taxon>
    </lineage>
</organism>
<evidence type="ECO:0000313" key="5">
    <source>
        <dbReference type="Proteomes" id="UP001500979"/>
    </source>
</evidence>
<evidence type="ECO:0000256" key="1">
    <source>
        <dbReference type="ARBA" id="ARBA00006754"/>
    </source>
</evidence>
<gene>
    <name evidence="4" type="ORF">GCM10010470_41320</name>
</gene>
<evidence type="ECO:0000313" key="4">
    <source>
        <dbReference type="EMBL" id="GAA2802005.1"/>
    </source>
</evidence>
<accession>A0ABN3VJ79</accession>